<dbReference type="Proteomes" id="UP000006729">
    <property type="component" value="Chromosome 19"/>
</dbReference>
<dbReference type="InParanoid" id="A0A3N7I991"/>
<protein>
    <submittedName>
        <fullName evidence="1">Uncharacterized protein</fullName>
    </submittedName>
</protein>
<dbReference type="EMBL" id="CM009308">
    <property type="protein sequence ID" value="RQP03695.1"/>
    <property type="molecule type" value="Genomic_DNA"/>
</dbReference>
<name>A0A3N7I991_POPTR</name>
<reference evidence="1 2" key="1">
    <citation type="journal article" date="2006" name="Science">
        <title>The genome of black cottonwood, Populus trichocarpa (Torr. &amp; Gray).</title>
        <authorList>
            <person name="Tuskan G.A."/>
            <person name="Difazio S."/>
            <person name="Jansson S."/>
            <person name="Bohlmann J."/>
            <person name="Grigoriev I."/>
            <person name="Hellsten U."/>
            <person name="Putnam N."/>
            <person name="Ralph S."/>
            <person name="Rombauts S."/>
            <person name="Salamov A."/>
            <person name="Schein J."/>
            <person name="Sterck L."/>
            <person name="Aerts A."/>
            <person name="Bhalerao R.R."/>
            <person name="Bhalerao R.P."/>
            <person name="Blaudez D."/>
            <person name="Boerjan W."/>
            <person name="Brun A."/>
            <person name="Brunner A."/>
            <person name="Busov V."/>
            <person name="Campbell M."/>
            <person name="Carlson J."/>
            <person name="Chalot M."/>
            <person name="Chapman J."/>
            <person name="Chen G.L."/>
            <person name="Cooper D."/>
            <person name="Coutinho P.M."/>
            <person name="Couturier J."/>
            <person name="Covert S."/>
            <person name="Cronk Q."/>
            <person name="Cunningham R."/>
            <person name="Davis J."/>
            <person name="Degroeve S."/>
            <person name="Dejardin A."/>
            <person name="Depamphilis C."/>
            <person name="Detter J."/>
            <person name="Dirks B."/>
            <person name="Dubchak I."/>
            <person name="Duplessis S."/>
            <person name="Ehlting J."/>
            <person name="Ellis B."/>
            <person name="Gendler K."/>
            <person name="Goodstein D."/>
            <person name="Gribskov M."/>
            <person name="Grimwood J."/>
            <person name="Groover A."/>
            <person name="Gunter L."/>
            <person name="Hamberger B."/>
            <person name="Heinze B."/>
            <person name="Helariutta Y."/>
            <person name="Henrissat B."/>
            <person name="Holligan D."/>
            <person name="Holt R."/>
            <person name="Huang W."/>
            <person name="Islam-Faridi N."/>
            <person name="Jones S."/>
            <person name="Jones-Rhoades M."/>
            <person name="Jorgensen R."/>
            <person name="Joshi C."/>
            <person name="Kangasjarvi J."/>
            <person name="Karlsson J."/>
            <person name="Kelleher C."/>
            <person name="Kirkpatrick R."/>
            <person name="Kirst M."/>
            <person name="Kohler A."/>
            <person name="Kalluri U."/>
            <person name="Larimer F."/>
            <person name="Leebens-Mack J."/>
            <person name="Leple J.C."/>
            <person name="Locascio P."/>
            <person name="Lou Y."/>
            <person name="Lucas S."/>
            <person name="Martin F."/>
            <person name="Montanini B."/>
            <person name="Napoli C."/>
            <person name="Nelson D.R."/>
            <person name="Nelson C."/>
            <person name="Nieminen K."/>
            <person name="Nilsson O."/>
            <person name="Pereda V."/>
            <person name="Peter G."/>
            <person name="Philippe R."/>
            <person name="Pilate G."/>
            <person name="Poliakov A."/>
            <person name="Razumovskaya J."/>
            <person name="Richardson P."/>
            <person name="Rinaldi C."/>
            <person name="Ritland K."/>
            <person name="Rouze P."/>
            <person name="Ryaboy D."/>
            <person name="Schmutz J."/>
            <person name="Schrader J."/>
            <person name="Segerman B."/>
            <person name="Shin H."/>
            <person name="Siddiqui A."/>
            <person name="Sterky F."/>
            <person name="Terry A."/>
            <person name="Tsai C.J."/>
            <person name="Uberbacher E."/>
            <person name="Unneberg P."/>
            <person name="Vahala J."/>
            <person name="Wall K."/>
            <person name="Wessler S."/>
            <person name="Yang G."/>
            <person name="Yin T."/>
            <person name="Douglas C."/>
            <person name="Marra M."/>
            <person name="Sandberg G."/>
            <person name="Van de Peer Y."/>
            <person name="Rokhsar D."/>
        </authorList>
    </citation>
    <scope>NUCLEOTIDE SEQUENCE [LARGE SCALE GENOMIC DNA]</scope>
    <source>
        <strain evidence="2">cv. Nisqually</strain>
    </source>
</reference>
<sequence length="99" mass="11112">MSLISDFVCAECEAEFKTVLGADSMWVLREKAGDGSETLNVNGLVAETKSMVVLRFCVFCLASGLFPSSKNRRKVFHTLENQRTSLFPWKWVSWSISVS</sequence>
<gene>
    <name evidence="1" type="ORF">POPTR_019G100701</name>
</gene>
<organism evidence="1 2">
    <name type="scientific">Populus trichocarpa</name>
    <name type="common">Western balsam poplar</name>
    <name type="synonym">Populus balsamifera subsp. trichocarpa</name>
    <dbReference type="NCBI Taxonomy" id="3694"/>
    <lineage>
        <taxon>Eukaryota</taxon>
        <taxon>Viridiplantae</taxon>
        <taxon>Streptophyta</taxon>
        <taxon>Embryophyta</taxon>
        <taxon>Tracheophyta</taxon>
        <taxon>Spermatophyta</taxon>
        <taxon>Magnoliopsida</taxon>
        <taxon>eudicotyledons</taxon>
        <taxon>Gunneridae</taxon>
        <taxon>Pentapetalae</taxon>
        <taxon>rosids</taxon>
        <taxon>fabids</taxon>
        <taxon>Malpighiales</taxon>
        <taxon>Salicaceae</taxon>
        <taxon>Saliceae</taxon>
        <taxon>Populus</taxon>
    </lineage>
</organism>
<proteinExistence type="predicted"/>
<evidence type="ECO:0000313" key="1">
    <source>
        <dbReference type="EMBL" id="RQP03695.1"/>
    </source>
</evidence>
<accession>A0A3N7I991</accession>
<evidence type="ECO:0000313" key="2">
    <source>
        <dbReference type="Proteomes" id="UP000006729"/>
    </source>
</evidence>
<keyword evidence="2" id="KW-1185">Reference proteome</keyword>
<dbReference type="AlphaFoldDB" id="A0A3N7I991"/>